<feature type="chain" id="PRO_5011795552" description="3-keto-alpha-glucoside-1,2-lyase/3-keto-2-hydroxy-glucal hydratase domain-containing protein" evidence="1">
    <location>
        <begin position="19"/>
        <end position="284"/>
    </location>
</feature>
<evidence type="ECO:0000256" key="1">
    <source>
        <dbReference type="SAM" id="SignalP"/>
    </source>
</evidence>
<proteinExistence type="predicted"/>
<dbReference type="InterPro" id="IPR010496">
    <property type="entry name" value="AL/BT2_dom"/>
</dbReference>
<dbReference type="EMBL" id="FOJG01000002">
    <property type="protein sequence ID" value="SEW53681.1"/>
    <property type="molecule type" value="Genomic_DNA"/>
</dbReference>
<evidence type="ECO:0000313" key="4">
    <source>
        <dbReference type="Proteomes" id="UP000199310"/>
    </source>
</evidence>
<dbReference type="Proteomes" id="UP000199310">
    <property type="component" value="Unassembled WGS sequence"/>
</dbReference>
<dbReference type="RefSeq" id="WP_089900970.1">
    <property type="nucleotide sequence ID" value="NZ_FOJG01000002.1"/>
</dbReference>
<dbReference type="STRING" id="29529.SAMN04488122_5627"/>
<organism evidence="3 4">
    <name type="scientific">Chitinophaga arvensicola</name>
    <dbReference type="NCBI Taxonomy" id="29529"/>
    <lineage>
        <taxon>Bacteria</taxon>
        <taxon>Pseudomonadati</taxon>
        <taxon>Bacteroidota</taxon>
        <taxon>Chitinophagia</taxon>
        <taxon>Chitinophagales</taxon>
        <taxon>Chitinophagaceae</taxon>
        <taxon>Chitinophaga</taxon>
    </lineage>
</organism>
<protein>
    <recommendedName>
        <fullName evidence="2">3-keto-alpha-glucoside-1,2-lyase/3-keto-2-hydroxy-glucal hydratase domain-containing protein</fullName>
    </recommendedName>
</protein>
<accession>A0A1I0SAT3</accession>
<dbReference type="OrthoDB" id="9787527at2"/>
<dbReference type="GO" id="GO:0016787">
    <property type="term" value="F:hydrolase activity"/>
    <property type="evidence" value="ECO:0007669"/>
    <property type="project" value="InterPro"/>
</dbReference>
<reference evidence="4" key="1">
    <citation type="submission" date="2016-10" db="EMBL/GenBank/DDBJ databases">
        <authorList>
            <person name="Varghese N."/>
            <person name="Submissions S."/>
        </authorList>
    </citation>
    <scope>NUCLEOTIDE SEQUENCE [LARGE SCALE GENOMIC DNA]</scope>
    <source>
        <strain evidence="4">DSM 3695</strain>
    </source>
</reference>
<feature type="signal peptide" evidence="1">
    <location>
        <begin position="1"/>
        <end position="18"/>
    </location>
</feature>
<keyword evidence="1" id="KW-0732">Signal</keyword>
<dbReference type="Gene3D" id="2.60.120.560">
    <property type="entry name" value="Exo-inulinase, domain 1"/>
    <property type="match status" value="1"/>
</dbReference>
<dbReference type="AlphaFoldDB" id="A0A1I0SAT3"/>
<dbReference type="Pfam" id="PF06439">
    <property type="entry name" value="3keto-disac_hyd"/>
    <property type="match status" value="1"/>
</dbReference>
<evidence type="ECO:0000259" key="2">
    <source>
        <dbReference type="Pfam" id="PF06439"/>
    </source>
</evidence>
<gene>
    <name evidence="3" type="ORF">SAMN04488122_5627</name>
</gene>
<keyword evidence="4" id="KW-1185">Reference proteome</keyword>
<name>A0A1I0SAT3_9BACT</name>
<evidence type="ECO:0000313" key="3">
    <source>
        <dbReference type="EMBL" id="SEW53681.1"/>
    </source>
</evidence>
<sequence length="284" mass="31726">MKKLLTALFMLAGLHSFAQKEIAPNKWLKLFNGKDLKDWDIKITGHELNDNYGNTFRVDSGMLKVSYENYDEFKEQYGHIFYKKNFSAYLVVVEYKFTGEQVKGGPGWAYRNSGVMLHGQTAASMTKDQDFPISLEEQLLGGNGTDPRSTSNLCTPGTNVVMNGKLIKDHCISSTSKTYHGDVWVHAEALVLRDSVIKHIVEGDTVIVYNKPQMGGGNVSHPKPGLLQEGKLLTEGSISLQSESHPVAFRKVELFDLSPYINDPVKLNKILHQLQNRPGAKKAK</sequence>
<feature type="domain" description="3-keto-alpha-glucoside-1,2-lyase/3-keto-2-hydroxy-glucal hydratase" evidence="2">
    <location>
        <begin position="26"/>
        <end position="254"/>
    </location>
</feature>